<dbReference type="RefSeq" id="WP_007307309.1">
    <property type="nucleotide sequence ID" value="NZ_AADV02000104.1"/>
</dbReference>
<dbReference type="EMBL" id="AADV02000104">
    <property type="protein sequence ID" value="EAM48936.1"/>
    <property type="molecule type" value="Genomic_DNA"/>
</dbReference>
<dbReference type="Proteomes" id="UP000003922">
    <property type="component" value="Unassembled WGS sequence"/>
</dbReference>
<reference evidence="2" key="1">
    <citation type="submission" date="2004-02" db="EMBL/GenBank/DDBJ databases">
        <authorList>
            <consortium name="DOE Joint Genome Institute"/>
        </authorList>
    </citation>
    <scope>NUCLEOTIDE SEQUENCE [LARGE SCALE GENOMIC DNA]</scope>
    <source>
        <strain evidence="2">WH 8501</strain>
    </source>
</reference>
<evidence type="ECO:0000256" key="1">
    <source>
        <dbReference type="SAM" id="Phobius"/>
    </source>
</evidence>
<name>Q4BYE9_CROWT</name>
<evidence type="ECO:0000313" key="2">
    <source>
        <dbReference type="EMBL" id="EAM48936.1"/>
    </source>
</evidence>
<feature type="transmembrane region" description="Helical" evidence="1">
    <location>
        <begin position="75"/>
        <end position="100"/>
    </location>
</feature>
<reference evidence="2" key="2">
    <citation type="submission" date="2005-06" db="EMBL/GenBank/DDBJ databases">
        <title>Sequencing of the draft genome and assembly of Crocosphaera watsonii WH 8501.</title>
        <authorList>
            <consortium name="US DOE Joint Genome Institute (JGI-PGF)"/>
            <person name="Copeland A."/>
            <person name="Lucas S."/>
            <person name="Lapidus A."/>
            <person name="Barry K."/>
            <person name="Detter C."/>
            <person name="Glavina T."/>
            <person name="Hammon N."/>
            <person name="Israni S."/>
            <person name="Pitluck S."/>
            <person name="Richardson P."/>
        </authorList>
    </citation>
    <scope>NUCLEOTIDE SEQUENCE [LARGE SCALE GENOMIC DNA]</scope>
    <source>
        <strain evidence="2">WH 8501</strain>
    </source>
</reference>
<feature type="transmembrane region" description="Helical" evidence="1">
    <location>
        <begin position="6"/>
        <end position="30"/>
    </location>
</feature>
<gene>
    <name evidence="2" type="ORF">CwatDRAFT_1333</name>
</gene>
<keyword evidence="1" id="KW-1133">Transmembrane helix</keyword>
<keyword evidence="3" id="KW-1185">Reference proteome</keyword>
<feature type="transmembrane region" description="Helical" evidence="1">
    <location>
        <begin position="42"/>
        <end position="63"/>
    </location>
</feature>
<dbReference type="KEGG" id="cwa:CwatDRAFT_1333"/>
<proteinExistence type="predicted"/>
<accession>Q4BYE9</accession>
<comment type="caution">
    <text evidence="2">The sequence shown here is derived from an EMBL/GenBank/DDBJ whole genome shotgun (WGS) entry which is preliminary data.</text>
</comment>
<reference evidence="2" key="3">
    <citation type="submission" date="2016-12" db="EMBL/GenBank/DDBJ databases">
        <title>Annotation of the draft genome assembly of Crocosphaera watsonii WH 8501.</title>
        <authorList>
            <consortium name="US DOE Joint Genome Institute (JGI-ORNL)"/>
            <person name="Larimer F."/>
            <person name="Land M."/>
        </authorList>
    </citation>
    <scope>NUCLEOTIDE SEQUENCE</scope>
    <source>
        <strain evidence="2">WH 8501</strain>
    </source>
</reference>
<keyword evidence="1" id="KW-0472">Membrane</keyword>
<dbReference type="AlphaFoldDB" id="Q4BYE9"/>
<organism evidence="2 3">
    <name type="scientific">Crocosphaera watsonii WH 8501</name>
    <dbReference type="NCBI Taxonomy" id="165597"/>
    <lineage>
        <taxon>Bacteria</taxon>
        <taxon>Bacillati</taxon>
        <taxon>Cyanobacteriota</taxon>
        <taxon>Cyanophyceae</taxon>
        <taxon>Oscillatoriophycideae</taxon>
        <taxon>Chroococcales</taxon>
        <taxon>Aphanothecaceae</taxon>
        <taxon>Crocosphaera</taxon>
    </lineage>
</organism>
<evidence type="ECO:0000313" key="3">
    <source>
        <dbReference type="Proteomes" id="UP000003922"/>
    </source>
</evidence>
<protein>
    <submittedName>
        <fullName evidence="2">Uncharacterized protein</fullName>
    </submittedName>
</protein>
<sequence>MNINFLPSPAILGAILASLSLPILLIILSHGVWKVRALGKRFIVACWLIIGLWLVSLGFEIANSQESLALLLSNFFAGALILMTGILCNFTLWTLVAWGFTLSMLIALSRENQPLTLEDWIRAYTNGQTLETFTLDRLGVLFHFGLATYDNDRVIITAKVGFLVAQITRLLRLFFGLKQ</sequence>
<keyword evidence="1" id="KW-0812">Transmembrane</keyword>